<name>A0AA92WEG9_9BACT</name>
<reference evidence="2 3" key="1">
    <citation type="submission" date="2018-08" db="EMBL/GenBank/DDBJ databases">
        <title>A genome reference for cultivated species of the human gut microbiota.</title>
        <authorList>
            <person name="Zou Y."/>
            <person name="Xue W."/>
            <person name="Luo G."/>
        </authorList>
    </citation>
    <scope>NUCLEOTIDE SEQUENCE [LARGE SCALE GENOMIC DNA]</scope>
    <source>
        <strain evidence="2 3">OF03-3</strain>
    </source>
</reference>
<sequence length="79" mass="9291">MCKYKDTTLGIKKLDFNVKRGAMAVFLTDGREVIVPVKMFPEIKNMSKKQREDYMIMDDQYFSFDAISKIFSVKDILRL</sequence>
<dbReference type="Proteomes" id="UP000285604">
    <property type="component" value="Unassembled WGS sequence"/>
</dbReference>
<evidence type="ECO:0000313" key="1">
    <source>
        <dbReference type="EMBL" id="MQN30843.1"/>
    </source>
</evidence>
<reference evidence="1" key="3">
    <citation type="submission" date="2023-08" db="EMBL/GenBank/DDBJ databases">
        <title>Distinct polysaccharide growth profiles of human intestinal Prevotella copri isolates.</title>
        <authorList>
            <person name="Fehlner-Peach H."/>
            <person name="Magnabosco C."/>
            <person name="Raghavan V."/>
            <person name="Scher J.U."/>
            <person name="Tett A."/>
            <person name="Cox L.M."/>
            <person name="Gottsegen C."/>
            <person name="Watters A."/>
            <person name="Wiltshire- Gordon J.D."/>
            <person name="Segata N."/>
            <person name="Bonneau R."/>
            <person name="Littman D.R."/>
        </authorList>
    </citation>
    <scope>NUCLEOTIDE SEQUENCE</scope>
    <source>
        <strain evidence="1">IAP146</strain>
    </source>
</reference>
<dbReference type="Proteomes" id="UP000420707">
    <property type="component" value="Unassembled WGS sequence"/>
</dbReference>
<comment type="caution">
    <text evidence="2">The sequence shown here is derived from an EMBL/GenBank/DDBJ whole genome shotgun (WGS) entry which is preliminary data.</text>
</comment>
<evidence type="ECO:0000313" key="2">
    <source>
        <dbReference type="EMBL" id="RGX97824.1"/>
    </source>
</evidence>
<reference evidence="4" key="2">
    <citation type="submission" date="2019-09" db="EMBL/GenBank/DDBJ databases">
        <title>Distinct polysaccharide growth profiles of human intestinal Prevotella copri isolates.</title>
        <authorList>
            <person name="Fehlner-Peach H."/>
            <person name="Magnabosco C."/>
            <person name="Raghavan V."/>
            <person name="Scher J.U."/>
            <person name="Tett A."/>
            <person name="Cox L.M."/>
            <person name="Gottsegen C."/>
            <person name="Watters A."/>
            <person name="Wiltshire- Gordon J.D."/>
            <person name="Segata N."/>
            <person name="Bonneau R."/>
            <person name="Littman D.R."/>
        </authorList>
    </citation>
    <scope>NUCLEOTIDE SEQUENCE [LARGE SCALE GENOMIC DNA]</scope>
    <source>
        <strain evidence="4">iAP146</strain>
    </source>
</reference>
<dbReference type="EMBL" id="QSCI01000005">
    <property type="protein sequence ID" value="RGX97824.1"/>
    <property type="molecule type" value="Genomic_DNA"/>
</dbReference>
<organism evidence="2 3">
    <name type="scientific">Segatella copri</name>
    <dbReference type="NCBI Taxonomy" id="165179"/>
    <lineage>
        <taxon>Bacteria</taxon>
        <taxon>Pseudomonadati</taxon>
        <taxon>Bacteroidota</taxon>
        <taxon>Bacteroidia</taxon>
        <taxon>Bacteroidales</taxon>
        <taxon>Prevotellaceae</taxon>
        <taxon>Segatella</taxon>
    </lineage>
</organism>
<dbReference type="RefSeq" id="WP_119228735.1">
    <property type="nucleotide sequence ID" value="NZ_CP152484.1"/>
</dbReference>
<evidence type="ECO:0000313" key="3">
    <source>
        <dbReference type="Proteomes" id="UP000285604"/>
    </source>
</evidence>
<dbReference type="Gene3D" id="3.30.2020.40">
    <property type="entry name" value="Uncharacterised protein PF10387, DUF2442"/>
    <property type="match status" value="1"/>
</dbReference>
<proteinExistence type="predicted"/>
<dbReference type="AlphaFoldDB" id="A0AA92WEG9"/>
<gene>
    <name evidence="2" type="ORF">DXA63_02555</name>
    <name evidence="1" type="ORF">F7D90_02505</name>
</gene>
<evidence type="ECO:0000313" key="4">
    <source>
        <dbReference type="Proteomes" id="UP000420707"/>
    </source>
</evidence>
<protein>
    <submittedName>
        <fullName evidence="2">Uncharacterized protein</fullName>
    </submittedName>
</protein>
<accession>A0AA92WEG9</accession>
<dbReference type="EMBL" id="VZCR01000016">
    <property type="protein sequence ID" value="MQN30843.1"/>
    <property type="molecule type" value="Genomic_DNA"/>
</dbReference>